<evidence type="ECO:0000313" key="1">
    <source>
        <dbReference type="EMBL" id="KUN05094.1"/>
    </source>
</evidence>
<dbReference type="OrthoDB" id="4296231at2"/>
<protein>
    <submittedName>
        <fullName evidence="1">Uncharacterized protein</fullName>
    </submittedName>
</protein>
<dbReference type="EMBL" id="LMWN01000021">
    <property type="protein sequence ID" value="KUN05094.1"/>
    <property type="molecule type" value="Genomic_DNA"/>
</dbReference>
<dbReference type="RefSeq" id="WP_067123561.1">
    <property type="nucleotide sequence ID" value="NZ_KQ948211.1"/>
</dbReference>
<gene>
    <name evidence="1" type="ORF">AQI95_16450</name>
</gene>
<dbReference type="Proteomes" id="UP000053127">
    <property type="component" value="Unassembled WGS sequence"/>
</dbReference>
<dbReference type="STRING" id="67386.AQI95_16450"/>
<dbReference type="AlphaFoldDB" id="A0A117Q278"/>
<comment type="caution">
    <text evidence="1">The sequence shown here is derived from an EMBL/GenBank/DDBJ whole genome shotgun (WGS) entry which is preliminary data.</text>
</comment>
<evidence type="ECO:0000313" key="2">
    <source>
        <dbReference type="Proteomes" id="UP000053127"/>
    </source>
</evidence>
<proteinExistence type="predicted"/>
<accession>A0A117Q278</accession>
<name>A0A117Q278_9ACTN</name>
<organism evidence="1 2">
    <name type="scientific">Streptomyces yokosukanensis</name>
    <dbReference type="NCBI Taxonomy" id="67386"/>
    <lineage>
        <taxon>Bacteria</taxon>
        <taxon>Bacillati</taxon>
        <taxon>Actinomycetota</taxon>
        <taxon>Actinomycetes</taxon>
        <taxon>Kitasatosporales</taxon>
        <taxon>Streptomycetaceae</taxon>
        <taxon>Streptomyces</taxon>
    </lineage>
</organism>
<keyword evidence="2" id="KW-1185">Reference proteome</keyword>
<sequence>MGIPQEDRLDYMCRQDMNAIENAVSEIRTAMKNVDKMMPKAWIGKNADNWRTDHEGRMRQLKTLFDSFQAEENRLVEKARQDQAKMDRKAHKGD</sequence>
<reference evidence="1 2" key="1">
    <citation type="submission" date="2015-10" db="EMBL/GenBank/DDBJ databases">
        <title>Draft genome sequence of Streptomyces yokosukanensis DSM 40224, type strain for the species Streptomyces yokosukanensis.</title>
        <authorList>
            <person name="Ruckert C."/>
            <person name="Winkler A."/>
            <person name="Kalinowski J."/>
            <person name="Kampfer P."/>
            <person name="Glaeser S."/>
        </authorList>
    </citation>
    <scope>NUCLEOTIDE SEQUENCE [LARGE SCALE GENOMIC DNA]</scope>
    <source>
        <strain evidence="1 2">DSM 40224</strain>
    </source>
</reference>